<dbReference type="InterPro" id="IPR058231">
    <property type="entry name" value="MG284-like_C"/>
</dbReference>
<organism evidence="1 2">
    <name type="scientific">Holdemania filiformis</name>
    <dbReference type="NCBI Taxonomy" id="61171"/>
    <lineage>
        <taxon>Bacteria</taxon>
        <taxon>Bacillati</taxon>
        <taxon>Bacillota</taxon>
        <taxon>Erysipelotrichia</taxon>
        <taxon>Erysipelotrichales</taxon>
        <taxon>Erysipelotrichaceae</taxon>
        <taxon>Holdemania</taxon>
    </lineage>
</organism>
<protein>
    <recommendedName>
        <fullName evidence="3">DUF1492 domain-containing protein</fullName>
    </recommendedName>
</protein>
<evidence type="ECO:0008006" key="3">
    <source>
        <dbReference type="Google" id="ProtNLM"/>
    </source>
</evidence>
<accession>A0A412G3F6</accession>
<sequence length="110" mass="13455">MNKPLKCREQEGVIRYLTQCYRKSCQRLKLHRFLTPEKKQEHKDQQQCDELTVALYESALEAMPETYREIIVREFLDESADGWFYNYYTKSTFYRLRQRAIHEFMDCLNV</sequence>
<gene>
    <name evidence="1" type="ORF">DWY25_06165</name>
</gene>
<evidence type="ECO:0000313" key="2">
    <source>
        <dbReference type="Proteomes" id="UP000284178"/>
    </source>
</evidence>
<name>A0A412G3F6_9FIRM</name>
<dbReference type="GeneID" id="83014988"/>
<dbReference type="NCBIfam" id="NF045770">
    <property type="entry name" value="MPN403_MG284_C"/>
    <property type="match status" value="1"/>
</dbReference>
<dbReference type="RefSeq" id="WP_006059268.1">
    <property type="nucleotide sequence ID" value="NZ_CABJCV010000006.1"/>
</dbReference>
<keyword evidence="2" id="KW-1185">Reference proteome</keyword>
<proteinExistence type="predicted"/>
<dbReference type="EMBL" id="QRUP01000006">
    <property type="protein sequence ID" value="RGR75004.1"/>
    <property type="molecule type" value="Genomic_DNA"/>
</dbReference>
<dbReference type="Proteomes" id="UP000284178">
    <property type="component" value="Unassembled WGS sequence"/>
</dbReference>
<reference evidence="1 2" key="1">
    <citation type="submission" date="2018-08" db="EMBL/GenBank/DDBJ databases">
        <title>A genome reference for cultivated species of the human gut microbiota.</title>
        <authorList>
            <person name="Zou Y."/>
            <person name="Xue W."/>
            <person name="Luo G."/>
        </authorList>
    </citation>
    <scope>NUCLEOTIDE SEQUENCE [LARGE SCALE GENOMIC DNA]</scope>
    <source>
        <strain evidence="1 2">AF24-29</strain>
    </source>
</reference>
<comment type="caution">
    <text evidence="1">The sequence shown here is derived from an EMBL/GenBank/DDBJ whole genome shotgun (WGS) entry which is preliminary data.</text>
</comment>
<dbReference type="AlphaFoldDB" id="A0A412G3F6"/>
<evidence type="ECO:0000313" key="1">
    <source>
        <dbReference type="EMBL" id="RGR75004.1"/>
    </source>
</evidence>